<gene>
    <name evidence="7" type="ORF">MNBD_PLANCTO03-1077</name>
</gene>
<organism evidence="7">
    <name type="scientific">hydrothermal vent metagenome</name>
    <dbReference type="NCBI Taxonomy" id="652676"/>
    <lineage>
        <taxon>unclassified sequences</taxon>
        <taxon>metagenomes</taxon>
        <taxon>ecological metagenomes</taxon>
    </lineage>
</organism>
<dbReference type="AlphaFoldDB" id="A0A3B1DY11"/>
<proteinExistence type="predicted"/>
<dbReference type="GO" id="GO:0016020">
    <property type="term" value="C:membrane"/>
    <property type="evidence" value="ECO:0007669"/>
    <property type="project" value="GOC"/>
</dbReference>
<dbReference type="PIRSF" id="PIRSF000456">
    <property type="entry name" value="UDP-GlcNAc_acltr"/>
    <property type="match status" value="1"/>
</dbReference>
<dbReference type="Pfam" id="PF13720">
    <property type="entry name" value="Acetyltransf_11"/>
    <property type="match status" value="1"/>
</dbReference>
<dbReference type="NCBIfam" id="TIGR01852">
    <property type="entry name" value="lipid_A_lpxA"/>
    <property type="match status" value="1"/>
</dbReference>
<sequence length="293" mass="31193">MPTTPTTIHPTAIISPEADLAEGVQIGPFCTITGRVTLGPGVRLIASAHIQGPATIGEGTTLYPGACIGFEPQDSKFTPGSPTAGVVIGARCLLREQATIHAATSLDTPTTLGDECFLMACSHVGHDCRIGNNVILVNYTGISGHCEVGDNATFSGHVGLHQFVRIGRLAFLSGGVAVGMDVPPFCMVNERNRLGGLNLVGMRRNGIPRAEITEVRRAFRECFRTPIPTTEMLAMLDERSGDSPAVAEIAEFVRGSTRGVCPGMGRPPRVLTTWLQRRRRGEILDDVGHAQDD</sequence>
<evidence type="ECO:0000313" key="7">
    <source>
        <dbReference type="EMBL" id="VAX40430.1"/>
    </source>
</evidence>
<dbReference type="PANTHER" id="PTHR43480:SF1">
    <property type="entry name" value="ACYL-[ACYL-CARRIER-PROTEIN]--UDP-N-ACETYLGLUCOSAMINE O-ACYLTRANSFERASE, MITOCHONDRIAL-RELATED"/>
    <property type="match status" value="1"/>
</dbReference>
<dbReference type="InterPro" id="IPR010137">
    <property type="entry name" value="Lipid_A_LpxA"/>
</dbReference>
<keyword evidence="4" id="KW-0443">Lipid metabolism</keyword>
<dbReference type="SUPFAM" id="SSF51161">
    <property type="entry name" value="Trimeric LpxA-like enzymes"/>
    <property type="match status" value="1"/>
</dbReference>
<protein>
    <submittedName>
        <fullName evidence="7">Acyl-[acyl-carrier-protein]--UDP-N-acetylglucosamine O-acyltransferase</fullName>
        <ecNumber evidence="7">2.3.1.129</ecNumber>
    </submittedName>
</protein>
<keyword evidence="3 7" id="KW-0808">Transferase</keyword>
<dbReference type="PANTHER" id="PTHR43480">
    <property type="entry name" value="ACYL-[ACYL-CARRIER-PROTEIN]--UDP-N-ACETYLGLUCOSAMINE O-ACYLTRANSFERASE"/>
    <property type="match status" value="1"/>
</dbReference>
<dbReference type="GO" id="GO:0008780">
    <property type="term" value="F:acyl-[acyl-carrier-protein]-UDP-N-acetylglucosamine O-acyltransferase activity"/>
    <property type="evidence" value="ECO:0007669"/>
    <property type="project" value="UniProtKB-EC"/>
</dbReference>
<dbReference type="InterPro" id="IPR011004">
    <property type="entry name" value="Trimer_LpxA-like_sf"/>
</dbReference>
<dbReference type="Gene3D" id="2.160.10.10">
    <property type="entry name" value="Hexapeptide repeat proteins"/>
    <property type="match status" value="1"/>
</dbReference>
<evidence type="ECO:0000256" key="2">
    <source>
        <dbReference type="ARBA" id="ARBA00022556"/>
    </source>
</evidence>
<dbReference type="InterPro" id="IPR037157">
    <property type="entry name" value="Acetyltransf_C_sf"/>
</dbReference>
<keyword evidence="2" id="KW-0441">Lipid A biosynthesis</keyword>
<dbReference type="GO" id="GO:0009245">
    <property type="term" value="P:lipid A biosynthetic process"/>
    <property type="evidence" value="ECO:0007669"/>
    <property type="project" value="UniProtKB-KW"/>
</dbReference>
<keyword evidence="1" id="KW-0444">Lipid biosynthesis</keyword>
<name>A0A3B1DY11_9ZZZZ</name>
<evidence type="ECO:0000259" key="6">
    <source>
        <dbReference type="Pfam" id="PF13720"/>
    </source>
</evidence>
<dbReference type="InterPro" id="IPR029098">
    <property type="entry name" value="Acetyltransf_C"/>
</dbReference>
<dbReference type="InterPro" id="IPR001451">
    <property type="entry name" value="Hexapep"/>
</dbReference>
<accession>A0A3B1DY11</accession>
<evidence type="ECO:0000256" key="4">
    <source>
        <dbReference type="ARBA" id="ARBA00023098"/>
    </source>
</evidence>
<reference evidence="7" key="1">
    <citation type="submission" date="2018-06" db="EMBL/GenBank/DDBJ databases">
        <authorList>
            <person name="Zhirakovskaya E."/>
        </authorList>
    </citation>
    <scope>NUCLEOTIDE SEQUENCE</scope>
</reference>
<dbReference type="NCBIfam" id="NF003657">
    <property type="entry name" value="PRK05289.1"/>
    <property type="match status" value="1"/>
</dbReference>
<dbReference type="EMBL" id="UOGK01000391">
    <property type="protein sequence ID" value="VAX40430.1"/>
    <property type="molecule type" value="Genomic_DNA"/>
</dbReference>
<feature type="domain" description="UDP N-acetylglucosamine O-acyltransferase C-terminal" evidence="6">
    <location>
        <begin position="181"/>
        <end position="261"/>
    </location>
</feature>
<dbReference type="Pfam" id="PF00132">
    <property type="entry name" value="Hexapep"/>
    <property type="match status" value="1"/>
</dbReference>
<dbReference type="EC" id="2.3.1.129" evidence="7"/>
<evidence type="ECO:0000256" key="1">
    <source>
        <dbReference type="ARBA" id="ARBA00022516"/>
    </source>
</evidence>
<evidence type="ECO:0000256" key="5">
    <source>
        <dbReference type="ARBA" id="ARBA00023315"/>
    </source>
</evidence>
<evidence type="ECO:0000256" key="3">
    <source>
        <dbReference type="ARBA" id="ARBA00022679"/>
    </source>
</evidence>
<keyword evidence="5 7" id="KW-0012">Acyltransferase</keyword>
<dbReference type="Gene3D" id="1.20.1180.10">
    <property type="entry name" value="Udp N-acetylglucosamine O-acyltransferase, C-terminal domain"/>
    <property type="match status" value="1"/>
</dbReference>